<feature type="region of interest" description="Disordered" evidence="1">
    <location>
        <begin position="109"/>
        <end position="129"/>
    </location>
</feature>
<comment type="caution">
    <text evidence="2">The sequence shown here is derived from an EMBL/GenBank/DDBJ whole genome shotgun (WGS) entry which is preliminary data.</text>
</comment>
<evidence type="ECO:0008006" key="4">
    <source>
        <dbReference type="Google" id="ProtNLM"/>
    </source>
</evidence>
<dbReference type="PANTHER" id="PTHR34576">
    <property type="entry name" value="MEMBRANE-ASSOCIATED KINASE REGULATOR 6-RELATED"/>
    <property type="match status" value="1"/>
</dbReference>
<dbReference type="EMBL" id="JBBPBM010000147">
    <property type="protein sequence ID" value="KAK8503887.1"/>
    <property type="molecule type" value="Genomic_DNA"/>
</dbReference>
<gene>
    <name evidence="2" type="ORF">V6N12_019057</name>
</gene>
<sequence length="265" mass="30226">MVEEEEAMETAQSLSIESFSYSWLVNLRPSLDSLDSSLRASLDAPCDEAASFIEMDPTMPPSKRFFHTSQDLNKFDFPTSQTPPLTALVHADEIFSDGYIVPLFVNRPTPTPQASSQREQIPDSGTKRRGRCLRRCRTRLSKRMFLKYLDFLRSLFSRIRGFNSCSKPEKPSPRTNDPWRKSFDSESSIYEAVLHCKQSIGRYRSALPKLDPVVCVSTMADLWYQQEAPEIVIKPVMHRARTNTSARSLQSGPIYISDDTPFAQR</sequence>
<dbReference type="PANTHER" id="PTHR34576:SF2">
    <property type="entry name" value="MEMBRANE-ASSOCIATED KINASE REGULATOR 6-RELATED"/>
    <property type="match status" value="1"/>
</dbReference>
<organism evidence="2 3">
    <name type="scientific">Hibiscus sabdariffa</name>
    <name type="common">roselle</name>
    <dbReference type="NCBI Taxonomy" id="183260"/>
    <lineage>
        <taxon>Eukaryota</taxon>
        <taxon>Viridiplantae</taxon>
        <taxon>Streptophyta</taxon>
        <taxon>Embryophyta</taxon>
        <taxon>Tracheophyta</taxon>
        <taxon>Spermatophyta</taxon>
        <taxon>Magnoliopsida</taxon>
        <taxon>eudicotyledons</taxon>
        <taxon>Gunneridae</taxon>
        <taxon>Pentapetalae</taxon>
        <taxon>rosids</taxon>
        <taxon>malvids</taxon>
        <taxon>Malvales</taxon>
        <taxon>Malvaceae</taxon>
        <taxon>Malvoideae</taxon>
        <taxon>Hibiscus</taxon>
    </lineage>
</organism>
<accession>A0ABR2B9X0</accession>
<reference evidence="2 3" key="1">
    <citation type="journal article" date="2024" name="G3 (Bethesda)">
        <title>Genome assembly of Hibiscus sabdariffa L. provides insights into metabolisms of medicinal natural products.</title>
        <authorList>
            <person name="Kim T."/>
        </authorList>
    </citation>
    <scope>NUCLEOTIDE SEQUENCE [LARGE SCALE GENOMIC DNA]</scope>
    <source>
        <strain evidence="2">TK-2024</strain>
        <tissue evidence="2">Old leaves</tissue>
    </source>
</reference>
<evidence type="ECO:0000313" key="3">
    <source>
        <dbReference type="Proteomes" id="UP001472677"/>
    </source>
</evidence>
<proteinExistence type="predicted"/>
<dbReference type="Proteomes" id="UP001472677">
    <property type="component" value="Unassembled WGS sequence"/>
</dbReference>
<dbReference type="InterPro" id="IPR044699">
    <property type="entry name" value="MAKR6"/>
</dbReference>
<evidence type="ECO:0000256" key="1">
    <source>
        <dbReference type="SAM" id="MobiDB-lite"/>
    </source>
</evidence>
<name>A0ABR2B9X0_9ROSI</name>
<evidence type="ECO:0000313" key="2">
    <source>
        <dbReference type="EMBL" id="KAK8503887.1"/>
    </source>
</evidence>
<protein>
    <recommendedName>
        <fullName evidence="4">Membrane-associated kinase regulator 6</fullName>
    </recommendedName>
</protein>
<keyword evidence="3" id="KW-1185">Reference proteome</keyword>